<evidence type="ECO:0000256" key="2">
    <source>
        <dbReference type="ARBA" id="ARBA00023125"/>
    </source>
</evidence>
<keyword evidence="1" id="KW-0805">Transcription regulation</keyword>
<evidence type="ECO:0000313" key="6">
    <source>
        <dbReference type="Proteomes" id="UP001236507"/>
    </source>
</evidence>
<name>A0ABT6Y840_9BACT</name>
<organism evidence="5 6">
    <name type="scientific">Flectobacillus roseus</name>
    <dbReference type="NCBI Taxonomy" id="502259"/>
    <lineage>
        <taxon>Bacteria</taxon>
        <taxon>Pseudomonadati</taxon>
        <taxon>Bacteroidota</taxon>
        <taxon>Cytophagia</taxon>
        <taxon>Cytophagales</taxon>
        <taxon>Flectobacillaceae</taxon>
        <taxon>Flectobacillus</taxon>
    </lineage>
</organism>
<evidence type="ECO:0000259" key="4">
    <source>
        <dbReference type="PROSITE" id="PS01124"/>
    </source>
</evidence>
<dbReference type="InterPro" id="IPR018060">
    <property type="entry name" value="HTH_AraC"/>
</dbReference>
<dbReference type="InterPro" id="IPR018062">
    <property type="entry name" value="HTH_AraC-typ_CS"/>
</dbReference>
<dbReference type="PANTHER" id="PTHR43436:SF1">
    <property type="entry name" value="TRANSCRIPTIONAL REGULATORY PROTEIN"/>
    <property type="match status" value="1"/>
</dbReference>
<reference evidence="5 6" key="1">
    <citation type="submission" date="2023-05" db="EMBL/GenBank/DDBJ databases">
        <title>Novel species of genus Flectobacillus isolated from stream in China.</title>
        <authorList>
            <person name="Lu H."/>
        </authorList>
    </citation>
    <scope>NUCLEOTIDE SEQUENCE [LARGE SCALE GENOMIC DNA]</scope>
    <source>
        <strain evidence="5 6">KCTC 42575</strain>
    </source>
</reference>
<keyword evidence="2" id="KW-0238">DNA-binding</keyword>
<dbReference type="SUPFAM" id="SSF46689">
    <property type="entry name" value="Homeodomain-like"/>
    <property type="match status" value="2"/>
</dbReference>
<feature type="domain" description="HTH araC/xylS-type" evidence="4">
    <location>
        <begin position="206"/>
        <end position="304"/>
    </location>
</feature>
<dbReference type="Pfam" id="PF12833">
    <property type="entry name" value="HTH_18"/>
    <property type="match status" value="1"/>
</dbReference>
<gene>
    <name evidence="5" type="ORF">QM524_09390</name>
</gene>
<dbReference type="Gene3D" id="1.10.10.60">
    <property type="entry name" value="Homeodomain-like"/>
    <property type="match status" value="2"/>
</dbReference>
<evidence type="ECO:0000313" key="5">
    <source>
        <dbReference type="EMBL" id="MDI9859421.1"/>
    </source>
</evidence>
<dbReference type="PROSITE" id="PS01124">
    <property type="entry name" value="HTH_ARAC_FAMILY_2"/>
    <property type="match status" value="1"/>
</dbReference>
<sequence length="311" mass="36212">MEKKFAPQTQALTSLRQLQTLVEHRSTFNLNHCELNIFETHQQSERVSLKFNDLVFTAMLRGKKVMNLFGDKRFDYLPGESVIVPSNEEMIIDFPEASLHTPTQCIALAIDEEKIKETVDLLNEKYAKVEQNELWNIDLDRFHIKNTQELASTIDRLVHVSKENNVSKDLFANFALQELLLRLMQTQARVLIFDNYMQYINTNRFAHVVKYIRENLAENLTIEKLSDMACMSKAHFFRSFKREFGLSPVEFIIQERVKLAKKLLADPSTSVTDASYRVGFQNVNYFCTIFKKYEGTTPTYFKKNLPILKAS</sequence>
<dbReference type="PROSITE" id="PS00041">
    <property type="entry name" value="HTH_ARAC_FAMILY_1"/>
    <property type="match status" value="1"/>
</dbReference>
<dbReference type="Pfam" id="PF06719">
    <property type="entry name" value="AraC_N"/>
    <property type="match status" value="1"/>
</dbReference>
<evidence type="ECO:0000256" key="1">
    <source>
        <dbReference type="ARBA" id="ARBA00023015"/>
    </source>
</evidence>
<evidence type="ECO:0000256" key="3">
    <source>
        <dbReference type="ARBA" id="ARBA00023163"/>
    </source>
</evidence>
<comment type="caution">
    <text evidence="5">The sequence shown here is derived from an EMBL/GenBank/DDBJ whole genome shotgun (WGS) entry which is preliminary data.</text>
</comment>
<protein>
    <submittedName>
        <fullName evidence="5">AraC family transcriptional regulator</fullName>
    </submittedName>
</protein>
<dbReference type="RefSeq" id="WP_283344368.1">
    <property type="nucleotide sequence ID" value="NZ_JASHIF010000008.1"/>
</dbReference>
<dbReference type="EMBL" id="JASHIF010000008">
    <property type="protein sequence ID" value="MDI9859421.1"/>
    <property type="molecule type" value="Genomic_DNA"/>
</dbReference>
<accession>A0ABT6Y840</accession>
<proteinExistence type="predicted"/>
<dbReference type="PANTHER" id="PTHR43436">
    <property type="entry name" value="ARAC-FAMILY TRANSCRIPTIONAL REGULATOR"/>
    <property type="match status" value="1"/>
</dbReference>
<keyword evidence="3" id="KW-0804">Transcription</keyword>
<keyword evidence="6" id="KW-1185">Reference proteome</keyword>
<dbReference type="InterPro" id="IPR009057">
    <property type="entry name" value="Homeodomain-like_sf"/>
</dbReference>
<dbReference type="SMART" id="SM00342">
    <property type="entry name" value="HTH_ARAC"/>
    <property type="match status" value="1"/>
</dbReference>
<dbReference type="Proteomes" id="UP001236507">
    <property type="component" value="Unassembled WGS sequence"/>
</dbReference>
<dbReference type="InterPro" id="IPR009594">
    <property type="entry name" value="Tscrpt_reg_HTH_AraC_N"/>
</dbReference>